<feature type="transmembrane region" description="Helical" evidence="8">
    <location>
        <begin position="125"/>
        <end position="145"/>
    </location>
</feature>
<evidence type="ECO:0000256" key="8">
    <source>
        <dbReference type="SAM" id="Phobius"/>
    </source>
</evidence>
<feature type="transmembrane region" description="Helical" evidence="8">
    <location>
        <begin position="466"/>
        <end position="484"/>
    </location>
</feature>
<feature type="domain" description="Integral membrane bound transporter" evidence="9">
    <location>
        <begin position="426"/>
        <end position="551"/>
    </location>
</feature>
<feature type="region of interest" description="Disordered" evidence="7">
    <location>
        <begin position="688"/>
        <end position="733"/>
    </location>
</feature>
<evidence type="ECO:0000256" key="4">
    <source>
        <dbReference type="ARBA" id="ARBA00022989"/>
    </source>
</evidence>
<sequence length="792" mass="85022">MAMERARRALSELWDRYSASDPGLLRLMAGLRTVGSIGLALAVLAAMGTAVPQLVGGALAAMVSTFAVRDKRVADQAITLALGWPAALASVSLGALLNAHVVIGDTFFVLLIFAAAYVRRFGDRYTAIGLISFQVYFLSLFVHATPSILPHLWLALTIAFASSALSRFAVVPETPERTLRRLRQAFRARTAQLIATQREVLEVAPDHLDATVADLRKDIARLHETALMIQARLEDGTADPATANQLQRRVVDAEIAAERLGILLLNTRAKGHADTLTLHLPNAPLPAPVRVLGDEDDAVRTLRKEMRALQVLVARLSENDLGTGVTRLRNRLLSYRDDANLPRATPAVQDAFRGIGEAARAVLGLRMALDGPGDESDDAPETVRSREEFEAEDLALADEAAPAERTGLDRPTTRAAFQVAAGSALAVVGGEFLSSQRWYWAVLTCWVVFLNTSSTAEILVKGYRRLIGTICGVVAGVLLAGAVGPHTWTAFALVLVFIFAMFFTAPISYALMSFFVTAMLGLLYTLLHTYSLHVLVLRIEETALGAACGFIAAVLILPVRTDEHTDAQLVTVLTRLRDVSVAAVDQLGGGAAVDLVDMARDLDTALDALRRSTSPLVYPITPLRVRRRTARYLVALLETCAYQARSLAATAELVPYSRSVAADPRLTAVGPRIAHNIDALISRVEAEEPAKEREMLRARGDRPREEEEGAGAPAGLPEVRSGPSIASMLEGSGDGKLRSGTVTFRVLRHLQRLDEGVTALARPLKVPIADDRTNPRAAGGGGAAPAPARPAG</sequence>
<keyword evidence="3 8" id="KW-0812">Transmembrane</keyword>
<feature type="transmembrane region" description="Helical" evidence="8">
    <location>
        <begin position="542"/>
        <end position="559"/>
    </location>
</feature>
<gene>
    <name evidence="10" type="ORF">SAMN05216223_12091</name>
</gene>
<dbReference type="AlphaFoldDB" id="A0A1H6DWL3"/>
<evidence type="ECO:0000313" key="10">
    <source>
        <dbReference type="EMBL" id="SEG89474.1"/>
    </source>
</evidence>
<dbReference type="Pfam" id="PF13515">
    <property type="entry name" value="FUSC_2"/>
    <property type="match status" value="1"/>
</dbReference>
<feature type="region of interest" description="Disordered" evidence="7">
    <location>
        <begin position="767"/>
        <end position="792"/>
    </location>
</feature>
<comment type="similarity">
    <text evidence="6">Belongs to the YccS/YhfK family.</text>
</comment>
<evidence type="ECO:0000256" key="6">
    <source>
        <dbReference type="ARBA" id="ARBA00043993"/>
    </source>
</evidence>
<dbReference type="EMBL" id="FNVU01000020">
    <property type="protein sequence ID" value="SEG89474.1"/>
    <property type="molecule type" value="Genomic_DNA"/>
</dbReference>
<dbReference type="GO" id="GO:0005886">
    <property type="term" value="C:plasma membrane"/>
    <property type="evidence" value="ECO:0007669"/>
    <property type="project" value="UniProtKB-SubCell"/>
</dbReference>
<keyword evidence="11" id="KW-1185">Reference proteome</keyword>
<protein>
    <submittedName>
        <fullName evidence="10">Uncharacterized membrane protein YccC</fullName>
    </submittedName>
</protein>
<accession>A0A1H6DWL3</accession>
<evidence type="ECO:0000256" key="2">
    <source>
        <dbReference type="ARBA" id="ARBA00022475"/>
    </source>
</evidence>
<feature type="compositionally biased region" description="Basic and acidic residues" evidence="7">
    <location>
        <begin position="688"/>
        <end position="705"/>
    </location>
</feature>
<dbReference type="Proteomes" id="UP000236754">
    <property type="component" value="Unassembled WGS sequence"/>
</dbReference>
<dbReference type="PANTHER" id="PTHR30509">
    <property type="entry name" value="P-HYDROXYBENZOIC ACID EFFLUX PUMP SUBUNIT-RELATED"/>
    <property type="match status" value="1"/>
</dbReference>
<evidence type="ECO:0000256" key="1">
    <source>
        <dbReference type="ARBA" id="ARBA00004651"/>
    </source>
</evidence>
<feature type="transmembrane region" description="Helical" evidence="8">
    <location>
        <begin position="439"/>
        <end position="459"/>
    </location>
</feature>
<feature type="transmembrane region" description="Helical" evidence="8">
    <location>
        <begin position="101"/>
        <end position="118"/>
    </location>
</feature>
<dbReference type="PANTHER" id="PTHR30509:SF9">
    <property type="entry name" value="MULTIDRUG RESISTANCE PROTEIN MDTO"/>
    <property type="match status" value="1"/>
</dbReference>
<proteinExistence type="inferred from homology"/>
<feature type="transmembrane region" description="Helical" evidence="8">
    <location>
        <begin position="415"/>
        <end position="433"/>
    </location>
</feature>
<keyword evidence="5 8" id="KW-0472">Membrane</keyword>
<feature type="transmembrane region" description="Helical" evidence="8">
    <location>
        <begin position="151"/>
        <end position="171"/>
    </location>
</feature>
<comment type="subcellular location">
    <subcellularLocation>
        <location evidence="1">Cell membrane</location>
        <topology evidence="1">Multi-pass membrane protein</topology>
    </subcellularLocation>
</comment>
<organism evidence="10 11">
    <name type="scientific">Actinacidiphila yanglinensis</name>
    <dbReference type="NCBI Taxonomy" id="310779"/>
    <lineage>
        <taxon>Bacteria</taxon>
        <taxon>Bacillati</taxon>
        <taxon>Actinomycetota</taxon>
        <taxon>Actinomycetes</taxon>
        <taxon>Kitasatosporales</taxon>
        <taxon>Streptomycetaceae</taxon>
        <taxon>Actinacidiphila</taxon>
    </lineage>
</organism>
<name>A0A1H6DWL3_9ACTN</name>
<evidence type="ECO:0000256" key="3">
    <source>
        <dbReference type="ARBA" id="ARBA00022692"/>
    </source>
</evidence>
<keyword evidence="2" id="KW-1003">Cell membrane</keyword>
<reference evidence="10 11" key="1">
    <citation type="submission" date="2016-10" db="EMBL/GenBank/DDBJ databases">
        <authorList>
            <person name="de Groot N.N."/>
        </authorList>
    </citation>
    <scope>NUCLEOTIDE SEQUENCE [LARGE SCALE GENOMIC DNA]</scope>
    <source>
        <strain evidence="10 11">CGMCC 4.2023</strain>
    </source>
</reference>
<evidence type="ECO:0000313" key="11">
    <source>
        <dbReference type="Proteomes" id="UP000236754"/>
    </source>
</evidence>
<evidence type="ECO:0000256" key="7">
    <source>
        <dbReference type="SAM" id="MobiDB-lite"/>
    </source>
</evidence>
<keyword evidence="4 8" id="KW-1133">Transmembrane helix</keyword>
<feature type="transmembrane region" description="Helical" evidence="8">
    <location>
        <begin position="514"/>
        <end position="536"/>
    </location>
</feature>
<evidence type="ECO:0000259" key="9">
    <source>
        <dbReference type="Pfam" id="PF13515"/>
    </source>
</evidence>
<dbReference type="InterPro" id="IPR049453">
    <property type="entry name" value="Memb_transporter_dom"/>
</dbReference>
<evidence type="ECO:0000256" key="5">
    <source>
        <dbReference type="ARBA" id="ARBA00023136"/>
    </source>
</evidence>